<dbReference type="InterPro" id="IPR036890">
    <property type="entry name" value="HATPase_C_sf"/>
</dbReference>
<evidence type="ECO:0000256" key="13">
    <source>
        <dbReference type="ARBA" id="ARBA00023012"/>
    </source>
</evidence>
<dbReference type="CDD" id="cd00075">
    <property type="entry name" value="HATPase"/>
    <property type="match status" value="1"/>
</dbReference>
<evidence type="ECO:0000313" key="19">
    <source>
        <dbReference type="Proteomes" id="UP000503088"/>
    </source>
</evidence>
<evidence type="ECO:0000256" key="5">
    <source>
        <dbReference type="ARBA" id="ARBA00022475"/>
    </source>
</evidence>
<accession>A0A7D3XZ83</accession>
<keyword evidence="19" id="KW-1185">Reference proteome</keyword>
<dbReference type="SUPFAM" id="SSF47384">
    <property type="entry name" value="Homodimeric domain of signal transducing histidine kinase"/>
    <property type="match status" value="1"/>
</dbReference>
<comment type="catalytic activity">
    <reaction evidence="1">
        <text>ATP + protein L-histidine = ADP + protein N-phospho-L-histidine.</text>
        <dbReference type="EC" id="2.7.13.3"/>
    </reaction>
</comment>
<keyword evidence="5" id="KW-1003">Cell membrane</keyword>
<comment type="subcellular location">
    <subcellularLocation>
        <location evidence="2">Cell membrane</location>
        <topology evidence="2">Multi-pass membrane protein</topology>
    </subcellularLocation>
</comment>
<evidence type="ECO:0000256" key="4">
    <source>
        <dbReference type="ARBA" id="ARBA00015735"/>
    </source>
</evidence>
<evidence type="ECO:0000256" key="1">
    <source>
        <dbReference type="ARBA" id="ARBA00000085"/>
    </source>
</evidence>
<dbReference type="PROSITE" id="PS50885">
    <property type="entry name" value="HAMP"/>
    <property type="match status" value="1"/>
</dbReference>
<gene>
    <name evidence="18" type="ORF">GXN76_02545</name>
</gene>
<dbReference type="FunFam" id="1.10.287.130:FF:000001">
    <property type="entry name" value="Two-component sensor histidine kinase"/>
    <property type="match status" value="1"/>
</dbReference>
<name>A0A7D3XZ83_9BACL</name>
<dbReference type="Pfam" id="PF00672">
    <property type="entry name" value="HAMP"/>
    <property type="match status" value="1"/>
</dbReference>
<feature type="transmembrane region" description="Helical" evidence="15">
    <location>
        <begin position="151"/>
        <end position="179"/>
    </location>
</feature>
<feature type="domain" description="Histidine kinase" evidence="16">
    <location>
        <begin position="238"/>
        <end position="450"/>
    </location>
</feature>
<dbReference type="SMART" id="SM00388">
    <property type="entry name" value="HisKA"/>
    <property type="match status" value="1"/>
</dbReference>
<dbReference type="Pfam" id="PF02518">
    <property type="entry name" value="HATPase_c"/>
    <property type="match status" value="1"/>
</dbReference>
<keyword evidence="8 15" id="KW-0812">Transmembrane</keyword>
<dbReference type="PANTHER" id="PTHR45528">
    <property type="entry name" value="SENSOR HISTIDINE KINASE CPXA"/>
    <property type="match status" value="1"/>
</dbReference>
<dbReference type="GO" id="GO:0000155">
    <property type="term" value="F:phosphorelay sensor kinase activity"/>
    <property type="evidence" value="ECO:0007669"/>
    <property type="project" value="InterPro"/>
</dbReference>
<dbReference type="SMART" id="SM00304">
    <property type="entry name" value="HAMP"/>
    <property type="match status" value="1"/>
</dbReference>
<keyword evidence="7" id="KW-0808">Transferase</keyword>
<feature type="transmembrane region" description="Helical" evidence="15">
    <location>
        <begin position="7"/>
        <end position="30"/>
    </location>
</feature>
<dbReference type="Gene3D" id="6.10.340.10">
    <property type="match status" value="1"/>
</dbReference>
<dbReference type="Proteomes" id="UP000503088">
    <property type="component" value="Chromosome"/>
</dbReference>
<dbReference type="PROSITE" id="PS50109">
    <property type="entry name" value="HIS_KIN"/>
    <property type="match status" value="1"/>
</dbReference>
<keyword evidence="6" id="KW-0597">Phosphoprotein</keyword>
<keyword evidence="14 15" id="KW-0472">Membrane</keyword>
<dbReference type="EMBL" id="CP048104">
    <property type="protein sequence ID" value="QKG83460.1"/>
    <property type="molecule type" value="Genomic_DNA"/>
</dbReference>
<dbReference type="InterPro" id="IPR003661">
    <property type="entry name" value="HisK_dim/P_dom"/>
</dbReference>
<evidence type="ECO:0000256" key="14">
    <source>
        <dbReference type="ARBA" id="ARBA00023136"/>
    </source>
</evidence>
<dbReference type="SMART" id="SM00387">
    <property type="entry name" value="HATPase_c"/>
    <property type="match status" value="1"/>
</dbReference>
<evidence type="ECO:0000256" key="10">
    <source>
        <dbReference type="ARBA" id="ARBA00022777"/>
    </source>
</evidence>
<dbReference type="InterPro" id="IPR041610">
    <property type="entry name" value="ArlS_N"/>
</dbReference>
<evidence type="ECO:0000256" key="8">
    <source>
        <dbReference type="ARBA" id="ARBA00022692"/>
    </source>
</evidence>
<dbReference type="InterPro" id="IPR004358">
    <property type="entry name" value="Sig_transdc_His_kin-like_C"/>
</dbReference>
<feature type="domain" description="HAMP" evidence="17">
    <location>
        <begin position="176"/>
        <end position="230"/>
    </location>
</feature>
<evidence type="ECO:0000256" key="12">
    <source>
        <dbReference type="ARBA" id="ARBA00022989"/>
    </source>
</evidence>
<dbReference type="PRINTS" id="PR00344">
    <property type="entry name" value="BCTRLSENSOR"/>
</dbReference>
<evidence type="ECO:0000256" key="6">
    <source>
        <dbReference type="ARBA" id="ARBA00022553"/>
    </source>
</evidence>
<evidence type="ECO:0000256" key="11">
    <source>
        <dbReference type="ARBA" id="ARBA00022840"/>
    </source>
</evidence>
<keyword evidence="9" id="KW-0547">Nucleotide-binding</keyword>
<keyword evidence="11" id="KW-0067">ATP-binding</keyword>
<evidence type="ECO:0000256" key="15">
    <source>
        <dbReference type="SAM" id="Phobius"/>
    </source>
</evidence>
<dbReference type="InterPro" id="IPR036097">
    <property type="entry name" value="HisK_dim/P_sf"/>
</dbReference>
<dbReference type="InterPro" id="IPR003660">
    <property type="entry name" value="HAMP_dom"/>
</dbReference>
<organism evidence="18 19">
    <name type="scientific">Kroppenstedtia pulmonis</name>
    <dbReference type="NCBI Taxonomy" id="1380685"/>
    <lineage>
        <taxon>Bacteria</taxon>
        <taxon>Bacillati</taxon>
        <taxon>Bacillota</taxon>
        <taxon>Bacilli</taxon>
        <taxon>Bacillales</taxon>
        <taxon>Thermoactinomycetaceae</taxon>
        <taxon>Kroppenstedtia</taxon>
    </lineage>
</organism>
<dbReference type="InterPro" id="IPR005467">
    <property type="entry name" value="His_kinase_dom"/>
</dbReference>
<dbReference type="SUPFAM" id="SSF55874">
    <property type="entry name" value="ATPase domain of HSP90 chaperone/DNA topoisomerase II/histidine kinase"/>
    <property type="match status" value="1"/>
</dbReference>
<reference evidence="18 19" key="1">
    <citation type="submission" date="2020-01" db="EMBL/GenBank/DDBJ databases">
        <authorList>
            <person name="Gulvik C.A."/>
            <person name="Batra D.G."/>
        </authorList>
    </citation>
    <scope>NUCLEOTIDE SEQUENCE [LARGE SCALE GENOMIC DNA]</scope>
    <source>
        <strain evidence="18 19">W9323</strain>
    </source>
</reference>
<dbReference type="GO" id="GO:0005886">
    <property type="term" value="C:plasma membrane"/>
    <property type="evidence" value="ECO:0007669"/>
    <property type="project" value="UniProtKB-SubCell"/>
</dbReference>
<dbReference type="RefSeq" id="WP_173220222.1">
    <property type="nucleotide sequence ID" value="NZ_CP048104.1"/>
</dbReference>
<dbReference type="PANTHER" id="PTHR45528:SF12">
    <property type="entry name" value="SENSOR HISTIDINE KINASE ARSS"/>
    <property type="match status" value="1"/>
</dbReference>
<dbReference type="InterPro" id="IPR050398">
    <property type="entry name" value="HssS/ArlS-like"/>
</dbReference>
<dbReference type="Pfam" id="PF18719">
    <property type="entry name" value="ArlS_N"/>
    <property type="match status" value="1"/>
</dbReference>
<dbReference type="EC" id="2.7.13.3" evidence="3"/>
<dbReference type="Gene3D" id="1.10.287.130">
    <property type="match status" value="1"/>
</dbReference>
<dbReference type="CDD" id="cd00082">
    <property type="entry name" value="HisKA"/>
    <property type="match status" value="1"/>
</dbReference>
<dbReference type="SUPFAM" id="SSF158472">
    <property type="entry name" value="HAMP domain-like"/>
    <property type="match status" value="1"/>
</dbReference>
<proteinExistence type="predicted"/>
<dbReference type="KEGG" id="kpul:GXN76_02545"/>
<sequence length="450" mass="51563">MKIRTKIQLFTTVWMFMILILINTGIYTLFHHSIMNSEVERLQDRTESMMKAVKEELITHGNATRLLRAYIPENGMIRVIDHRNRPILTVTDDPKLTQINAEYNNQESYRRINHQGGSYLSVTYPMIWENGKVTSMEVTQSLKEVQATLNLLRWTLVMAGLAVLVPSFIGGVMLTRLILRPIHSLIKTMEENRQQGSFKHLETVHRSKDELYQMAVTFNRMMDLLKSHYEKQQQFVSDASHELKTPLTVIDSYAKLLKRWGMKRPDIVEEAVDSIHSEAVRMKEMTSQLLELAREDHPEWLEVSETDLVALCKASVKPLSEAYSRKIELKSDCEVVYANVDRQKIKQLLLILLDNAIKYSEDTVTVYVGETKGVPFFSVTDHGIGISRKDQGRIFERFYRVDKARNRATGGTGLGLSIAEKIVKIHKGQIDVASEENKGTTITVRLPKVG</sequence>
<evidence type="ECO:0000256" key="2">
    <source>
        <dbReference type="ARBA" id="ARBA00004651"/>
    </source>
</evidence>
<evidence type="ECO:0000259" key="16">
    <source>
        <dbReference type="PROSITE" id="PS50109"/>
    </source>
</evidence>
<evidence type="ECO:0000313" key="18">
    <source>
        <dbReference type="EMBL" id="QKG83460.1"/>
    </source>
</evidence>
<dbReference type="CDD" id="cd06225">
    <property type="entry name" value="HAMP"/>
    <property type="match status" value="1"/>
</dbReference>
<evidence type="ECO:0000256" key="9">
    <source>
        <dbReference type="ARBA" id="ARBA00022741"/>
    </source>
</evidence>
<evidence type="ECO:0000256" key="3">
    <source>
        <dbReference type="ARBA" id="ARBA00012438"/>
    </source>
</evidence>
<protein>
    <recommendedName>
        <fullName evidence="4">Signal transduction histidine-protein kinase ArlS</fullName>
        <ecNumber evidence="3">2.7.13.3</ecNumber>
    </recommendedName>
</protein>
<evidence type="ECO:0000256" key="7">
    <source>
        <dbReference type="ARBA" id="ARBA00022679"/>
    </source>
</evidence>
<evidence type="ECO:0000259" key="17">
    <source>
        <dbReference type="PROSITE" id="PS50885"/>
    </source>
</evidence>
<dbReference type="InterPro" id="IPR003594">
    <property type="entry name" value="HATPase_dom"/>
</dbReference>
<dbReference type="GO" id="GO:0005524">
    <property type="term" value="F:ATP binding"/>
    <property type="evidence" value="ECO:0007669"/>
    <property type="project" value="UniProtKB-KW"/>
</dbReference>
<dbReference type="Pfam" id="PF00512">
    <property type="entry name" value="HisKA"/>
    <property type="match status" value="1"/>
</dbReference>
<dbReference type="AlphaFoldDB" id="A0A7D3XZ83"/>
<keyword evidence="12 15" id="KW-1133">Transmembrane helix</keyword>
<dbReference type="Gene3D" id="3.30.565.10">
    <property type="entry name" value="Histidine kinase-like ATPase, C-terminal domain"/>
    <property type="match status" value="1"/>
</dbReference>
<keyword evidence="13" id="KW-0902">Two-component regulatory system</keyword>
<keyword evidence="10 18" id="KW-0418">Kinase</keyword>
<dbReference type="FunFam" id="3.30.565.10:FF:000006">
    <property type="entry name" value="Sensor histidine kinase WalK"/>
    <property type="match status" value="1"/>
</dbReference>